<dbReference type="Pfam" id="PF18962">
    <property type="entry name" value="Por_Secre_tail"/>
    <property type="match status" value="1"/>
</dbReference>
<name>L7W3T0_NONDD</name>
<evidence type="ECO:0000313" key="6">
    <source>
        <dbReference type="Proteomes" id="UP000011173"/>
    </source>
</evidence>
<organism evidence="5 6">
    <name type="scientific">Nonlabens dokdonensis (strain DSM 17205 / KCTC 12402 / DSW-6)</name>
    <name type="common">Donghaeana dokdonensis</name>
    <dbReference type="NCBI Taxonomy" id="592029"/>
    <lineage>
        <taxon>Bacteria</taxon>
        <taxon>Pseudomonadati</taxon>
        <taxon>Bacteroidota</taxon>
        <taxon>Flavobacteriia</taxon>
        <taxon>Flavobacteriales</taxon>
        <taxon>Flavobacteriaceae</taxon>
        <taxon>Nonlabens</taxon>
    </lineage>
</organism>
<dbReference type="KEGG" id="ndo:DDD_1103"/>
<dbReference type="PANTHER" id="PTHR47566:SF1">
    <property type="entry name" value="PROTEIN NUD1"/>
    <property type="match status" value="1"/>
</dbReference>
<dbReference type="AlphaFoldDB" id="L7W3T0"/>
<dbReference type="HOGENOM" id="CLU_346427_0_0_10"/>
<dbReference type="eggNOG" id="COG4886">
    <property type="taxonomic scope" value="Bacteria"/>
</dbReference>
<dbReference type="EMBL" id="CP001397">
    <property type="protein sequence ID" value="AGC76230.1"/>
    <property type="molecule type" value="Genomic_DNA"/>
</dbReference>
<reference evidence="5 6" key="1">
    <citation type="journal article" date="2013" name="Genome Biol. Evol.">
        <title>Genomic makeup of the marine flavobacterium Nonlabens (Donghaeana) dokdonensis DSW-6 and identification of a novel class of rhodopsins.</title>
        <authorList>
            <person name="Kwon S.K."/>
            <person name="Kim B.K."/>
            <person name="Song J.Y."/>
            <person name="Kwak M.J."/>
            <person name="Lee C.H."/>
            <person name="Yoon J.H."/>
            <person name="Oh T.K."/>
            <person name="Kim J.F."/>
        </authorList>
    </citation>
    <scope>NUCLEOTIDE SEQUENCE [LARGE SCALE GENOMIC DNA]</scope>
    <source>
        <strain evidence="6">DSM 17205 / KCTC 12402 / DSW-6</strain>
    </source>
</reference>
<proteinExistence type="predicted"/>
<gene>
    <name evidence="5" type="ordered locus">DDD_1103</name>
</gene>
<dbReference type="InterPro" id="IPR026444">
    <property type="entry name" value="Secre_tail"/>
</dbReference>
<dbReference type="SUPFAM" id="SSF52058">
    <property type="entry name" value="L domain-like"/>
    <property type="match status" value="2"/>
</dbReference>
<evidence type="ECO:0000256" key="2">
    <source>
        <dbReference type="ARBA" id="ARBA00022729"/>
    </source>
</evidence>
<dbReference type="PATRIC" id="fig|592029.3.peg.1092"/>
<dbReference type="NCBIfam" id="TIGR04183">
    <property type="entry name" value="Por_Secre_tail"/>
    <property type="match status" value="1"/>
</dbReference>
<keyword evidence="2" id="KW-0732">Signal</keyword>
<keyword evidence="1" id="KW-0433">Leucine-rich repeat</keyword>
<keyword evidence="3" id="KW-0677">Repeat</keyword>
<accession>L7W3T0</accession>
<dbReference type="InterPro" id="IPR052574">
    <property type="entry name" value="CDIRP"/>
</dbReference>
<dbReference type="STRING" id="592029.DDD_1103"/>
<dbReference type="Proteomes" id="UP000011173">
    <property type="component" value="Chromosome"/>
</dbReference>
<evidence type="ECO:0000259" key="4">
    <source>
        <dbReference type="Pfam" id="PF18962"/>
    </source>
</evidence>
<dbReference type="InterPro" id="IPR032675">
    <property type="entry name" value="LRR_dom_sf"/>
</dbReference>
<dbReference type="Gene3D" id="3.80.10.10">
    <property type="entry name" value="Ribonuclease Inhibitor"/>
    <property type="match status" value="3"/>
</dbReference>
<evidence type="ECO:0000256" key="1">
    <source>
        <dbReference type="ARBA" id="ARBA00022614"/>
    </source>
</evidence>
<evidence type="ECO:0000313" key="5">
    <source>
        <dbReference type="EMBL" id="AGC76230.1"/>
    </source>
</evidence>
<evidence type="ECO:0000256" key="3">
    <source>
        <dbReference type="ARBA" id="ARBA00022737"/>
    </source>
</evidence>
<dbReference type="PANTHER" id="PTHR47566">
    <property type="match status" value="1"/>
</dbReference>
<sequence length="815" mass="88531">MVGRYIISDGSTALGPSLNTSTFKFSEIQLTVGASPEIRNFTVEILPGASSNGAQFIRSFTLDLSNGEIELLDINTGLSCSGVNIIFGPAASGGNTLYSVANGDASFDIGFTENTLNACSSASTQSSFILTKIPATDTFIPDDNFEQALISLGYDSVQDNLVTRSVIENIFTLDISASSIIDPTGIEAFTSLATLDISNNDVEQIDLSALSNLINLNLGNSQSLTSMQIPLNLEVLRMDNNSLSVLNLPLGSNLKEFFCNNCTDLYADLFPPSLETIEFTGTDQLFLDLSANPNLSFITLNNNNSLEYIDLSTSTNTSIISFSAIGNSNLACMLVGDVAFMQSNFPNSLNSGQSFVNDCNTATQTFIPDDNFEQELITQGFDNILDNFVTTSSIANITTLDIRDLNISNITGVEQMTQLTQLQAGLNLFQTIDLSNNTNLVSLNLIFNRLNSIDLSNNVMLETLDVSGGQFDSLDVTMLSNLKLLSIQSLPNVSTIDLSQNPLLETLIAAFTSLNNIDLSQNILLKNFSANPADPANSQLSNIDLLVNDQLETLRLSGIPMNGLFLGNKQRLSWLVLNSAQLTSIDVTANLNLRDIEIIDNPLLNSIDLTNSSQLESVTIIDTAISNIDFSNNTLLNYLFATSNRLRTLNLDNNPALTFIRVNNNQLTQLSINNGNNSLIVPNDPNDPSNQGLWSFNATNNNLACISVSDINYMNTNFLGNIDPSASFSLNCTASVVEEGFRFEIFPNPSSDYLNVSSQRIIDQILVHDMTGRKVEAIDVNDSEIRIPIHNWTSGNYLINAVGKDLQATTVFSKK</sequence>
<feature type="domain" description="Secretion system C-terminal sorting" evidence="4">
    <location>
        <begin position="745"/>
        <end position="805"/>
    </location>
</feature>
<dbReference type="GO" id="GO:0035591">
    <property type="term" value="F:signaling adaptor activity"/>
    <property type="evidence" value="ECO:0007669"/>
    <property type="project" value="TreeGrafter"/>
</dbReference>
<protein>
    <submittedName>
        <fullName evidence="5">Internalin-related protein</fullName>
    </submittedName>
</protein>